<evidence type="ECO:0000313" key="2">
    <source>
        <dbReference type="EMBL" id="MFD2562800.1"/>
    </source>
</evidence>
<name>A0ABW5LD75_9FLAO</name>
<organism evidence="2 3">
    <name type="scientific">Aquimarina rubra</name>
    <dbReference type="NCBI Taxonomy" id="1920033"/>
    <lineage>
        <taxon>Bacteria</taxon>
        <taxon>Pseudomonadati</taxon>
        <taxon>Bacteroidota</taxon>
        <taxon>Flavobacteriia</taxon>
        <taxon>Flavobacteriales</taxon>
        <taxon>Flavobacteriaceae</taxon>
        <taxon>Aquimarina</taxon>
    </lineage>
</organism>
<keyword evidence="3" id="KW-1185">Reference proteome</keyword>
<dbReference type="EMBL" id="JBHULE010000019">
    <property type="protein sequence ID" value="MFD2562800.1"/>
    <property type="molecule type" value="Genomic_DNA"/>
</dbReference>
<feature type="domain" description="VOC" evidence="1">
    <location>
        <begin position="3"/>
        <end position="114"/>
    </location>
</feature>
<reference evidence="3" key="1">
    <citation type="journal article" date="2019" name="Int. J. Syst. Evol. Microbiol.">
        <title>The Global Catalogue of Microorganisms (GCM) 10K type strain sequencing project: providing services to taxonomists for standard genome sequencing and annotation.</title>
        <authorList>
            <consortium name="The Broad Institute Genomics Platform"/>
            <consortium name="The Broad Institute Genome Sequencing Center for Infectious Disease"/>
            <person name="Wu L."/>
            <person name="Ma J."/>
        </authorList>
    </citation>
    <scope>NUCLEOTIDE SEQUENCE [LARGE SCALE GENOMIC DNA]</scope>
    <source>
        <strain evidence="3">KCTC 52274</strain>
    </source>
</reference>
<sequence length="125" mass="14336">MLGLRTTIYKVSDLEKAKEWYAKAFDTKQYFDEPFYVGFNICGYELGLLPEDGILKDKADSVLSYWGVDDIHKTYQKLIELGAKEHEKPTNVGGELMVASVKDPWNNIIGIIYNPHFKIEKTLTD</sequence>
<evidence type="ECO:0000259" key="1">
    <source>
        <dbReference type="PROSITE" id="PS51819"/>
    </source>
</evidence>
<protein>
    <submittedName>
        <fullName evidence="2">VOC family protein</fullName>
    </submittedName>
</protein>
<dbReference type="Proteomes" id="UP001597319">
    <property type="component" value="Unassembled WGS sequence"/>
</dbReference>
<dbReference type="InterPro" id="IPR004360">
    <property type="entry name" value="Glyas_Fos-R_dOase_dom"/>
</dbReference>
<evidence type="ECO:0000313" key="3">
    <source>
        <dbReference type="Proteomes" id="UP001597319"/>
    </source>
</evidence>
<gene>
    <name evidence="2" type="ORF">ACFSR1_09010</name>
</gene>
<accession>A0ABW5LD75</accession>
<dbReference type="Gene3D" id="3.10.180.10">
    <property type="entry name" value="2,3-Dihydroxybiphenyl 1,2-Dioxygenase, domain 1"/>
    <property type="match status" value="1"/>
</dbReference>
<proteinExistence type="predicted"/>
<dbReference type="RefSeq" id="WP_378291704.1">
    <property type="nucleotide sequence ID" value="NZ_JBHULE010000019.1"/>
</dbReference>
<comment type="caution">
    <text evidence="2">The sequence shown here is derived from an EMBL/GenBank/DDBJ whole genome shotgun (WGS) entry which is preliminary data.</text>
</comment>
<dbReference type="Pfam" id="PF00903">
    <property type="entry name" value="Glyoxalase"/>
    <property type="match status" value="1"/>
</dbReference>
<dbReference type="InterPro" id="IPR029068">
    <property type="entry name" value="Glyas_Bleomycin-R_OHBP_Dase"/>
</dbReference>
<dbReference type="SUPFAM" id="SSF54593">
    <property type="entry name" value="Glyoxalase/Bleomycin resistance protein/Dihydroxybiphenyl dioxygenase"/>
    <property type="match status" value="1"/>
</dbReference>
<dbReference type="InterPro" id="IPR037523">
    <property type="entry name" value="VOC_core"/>
</dbReference>
<dbReference type="PROSITE" id="PS51819">
    <property type="entry name" value="VOC"/>
    <property type="match status" value="1"/>
</dbReference>